<dbReference type="AlphaFoldDB" id="A0A2T3NID8"/>
<sequence length="67" mass="7697">MKVNAKAGELITDLLYRHTGQDNDQLEQAFYQLNPHVRDEVFQQNTIVVLPDVKSAPKLKTVTKSWD</sequence>
<dbReference type="OrthoDB" id="5818843at2"/>
<gene>
    <name evidence="1" type="ORF">C9I98_21665</name>
</gene>
<dbReference type="RefSeq" id="WP_036817638.1">
    <property type="nucleotide sequence ID" value="NZ_JGVO01000088.1"/>
</dbReference>
<evidence type="ECO:0008006" key="3">
    <source>
        <dbReference type="Google" id="ProtNLM"/>
    </source>
</evidence>
<dbReference type="InterPro" id="IPR008861">
    <property type="entry name" value="GpX-like"/>
</dbReference>
<accession>A0A2T3NID8</accession>
<reference evidence="1 2" key="1">
    <citation type="submission" date="2018-01" db="EMBL/GenBank/DDBJ databases">
        <title>Whole genome sequencing of Histamine producing bacteria.</title>
        <authorList>
            <person name="Butler K."/>
        </authorList>
    </citation>
    <scope>NUCLEOTIDE SEQUENCE [LARGE SCALE GENOMIC DNA]</scope>
    <source>
        <strain evidence="1 2">DSM 100436</strain>
    </source>
</reference>
<dbReference type="Pfam" id="PF05489">
    <property type="entry name" value="Phage_tail_X"/>
    <property type="match status" value="1"/>
</dbReference>
<evidence type="ECO:0000313" key="2">
    <source>
        <dbReference type="Proteomes" id="UP000241771"/>
    </source>
</evidence>
<proteinExistence type="predicted"/>
<name>A0A2T3NID8_9GAMM</name>
<comment type="caution">
    <text evidence="1">The sequence shown here is derived from an EMBL/GenBank/DDBJ whole genome shotgun (WGS) entry which is preliminary data.</text>
</comment>
<keyword evidence="2" id="KW-1185">Reference proteome</keyword>
<dbReference type="EMBL" id="PYMA01000018">
    <property type="protein sequence ID" value="PSW14796.1"/>
    <property type="molecule type" value="Genomic_DNA"/>
</dbReference>
<dbReference type="Proteomes" id="UP000241771">
    <property type="component" value="Unassembled WGS sequence"/>
</dbReference>
<protein>
    <recommendedName>
        <fullName evidence="3">Phage tail protein</fullName>
    </recommendedName>
</protein>
<evidence type="ECO:0000313" key="1">
    <source>
        <dbReference type="EMBL" id="PSW14796.1"/>
    </source>
</evidence>
<organism evidence="1 2">
    <name type="scientific">Photobacterium sanctipauli</name>
    <dbReference type="NCBI Taxonomy" id="1342794"/>
    <lineage>
        <taxon>Bacteria</taxon>
        <taxon>Pseudomonadati</taxon>
        <taxon>Pseudomonadota</taxon>
        <taxon>Gammaproteobacteria</taxon>
        <taxon>Vibrionales</taxon>
        <taxon>Vibrionaceae</taxon>
        <taxon>Photobacterium</taxon>
    </lineage>
</organism>